<dbReference type="Gene3D" id="2.60.470.10">
    <property type="entry name" value="Acid-sensing ion channels like domains"/>
    <property type="match status" value="1"/>
</dbReference>
<dbReference type="Proteomes" id="UP001163046">
    <property type="component" value="Unassembled WGS sequence"/>
</dbReference>
<keyword evidence="10 11" id="KW-0407">Ion channel</keyword>
<evidence type="ECO:0000313" key="13">
    <source>
        <dbReference type="EMBL" id="KAJ7373936.1"/>
    </source>
</evidence>
<dbReference type="InterPro" id="IPR001873">
    <property type="entry name" value="ENaC"/>
</dbReference>
<proteinExistence type="inferred from homology"/>
<dbReference type="PRINTS" id="PR01078">
    <property type="entry name" value="AMINACHANNEL"/>
</dbReference>
<keyword evidence="7 11" id="KW-0406">Ion transport</keyword>
<evidence type="ECO:0000256" key="8">
    <source>
        <dbReference type="ARBA" id="ARBA00023136"/>
    </source>
</evidence>
<dbReference type="OrthoDB" id="6502088at2759"/>
<dbReference type="PANTHER" id="PTHR11690">
    <property type="entry name" value="AMILORIDE-SENSITIVE SODIUM CHANNEL-RELATED"/>
    <property type="match status" value="1"/>
</dbReference>
<name>A0A9W9Z2D8_9CNID</name>
<keyword evidence="6" id="KW-0915">Sodium</keyword>
<reference evidence="13" key="1">
    <citation type="submission" date="2023-01" db="EMBL/GenBank/DDBJ databases">
        <title>Genome assembly of the deep-sea coral Lophelia pertusa.</title>
        <authorList>
            <person name="Herrera S."/>
            <person name="Cordes E."/>
        </authorList>
    </citation>
    <scope>NUCLEOTIDE SEQUENCE</scope>
    <source>
        <strain evidence="13">USNM1676648</strain>
        <tissue evidence="13">Polyp</tissue>
    </source>
</reference>
<gene>
    <name evidence="13" type="primary">ASIC5_2</name>
    <name evidence="13" type="ORF">OS493_009263</name>
</gene>
<dbReference type="AlphaFoldDB" id="A0A9W9Z2D8"/>
<organism evidence="13 14">
    <name type="scientific">Desmophyllum pertusum</name>
    <dbReference type="NCBI Taxonomy" id="174260"/>
    <lineage>
        <taxon>Eukaryota</taxon>
        <taxon>Metazoa</taxon>
        <taxon>Cnidaria</taxon>
        <taxon>Anthozoa</taxon>
        <taxon>Hexacorallia</taxon>
        <taxon>Scleractinia</taxon>
        <taxon>Caryophylliina</taxon>
        <taxon>Caryophylliidae</taxon>
        <taxon>Desmophyllum</taxon>
    </lineage>
</organism>
<dbReference type="PANTHER" id="PTHR11690:SF222">
    <property type="entry name" value="AMILORIDE-SENSITIVE SODIUM CHANNEL SUBUNIT GAMMA"/>
    <property type="match status" value="1"/>
</dbReference>
<keyword evidence="4 11" id="KW-0812">Transmembrane</keyword>
<keyword evidence="2 11" id="KW-0813">Transport</keyword>
<evidence type="ECO:0000256" key="5">
    <source>
        <dbReference type="ARBA" id="ARBA00022989"/>
    </source>
</evidence>
<feature type="transmembrane region" description="Helical" evidence="12">
    <location>
        <begin position="333"/>
        <end position="356"/>
    </location>
</feature>
<keyword evidence="9 11" id="KW-0739">Sodium transport</keyword>
<evidence type="ECO:0000256" key="12">
    <source>
        <dbReference type="SAM" id="Phobius"/>
    </source>
</evidence>
<evidence type="ECO:0000256" key="9">
    <source>
        <dbReference type="ARBA" id="ARBA00023201"/>
    </source>
</evidence>
<comment type="similarity">
    <text evidence="11">Belongs to the amiloride-sensitive sodium channel (TC 1.A.6) family.</text>
</comment>
<comment type="caution">
    <text evidence="13">The sequence shown here is derived from an EMBL/GenBank/DDBJ whole genome shotgun (WGS) entry which is preliminary data.</text>
</comment>
<keyword evidence="8 12" id="KW-0472">Membrane</keyword>
<evidence type="ECO:0000256" key="2">
    <source>
        <dbReference type="ARBA" id="ARBA00022448"/>
    </source>
</evidence>
<protein>
    <submittedName>
        <fullName evidence="13">Amiloride-sensitive sodium channel</fullName>
    </submittedName>
</protein>
<evidence type="ECO:0000256" key="6">
    <source>
        <dbReference type="ARBA" id="ARBA00023053"/>
    </source>
</evidence>
<keyword evidence="14" id="KW-1185">Reference proteome</keyword>
<dbReference type="GO" id="GO:0005886">
    <property type="term" value="C:plasma membrane"/>
    <property type="evidence" value="ECO:0007669"/>
    <property type="project" value="TreeGrafter"/>
</dbReference>
<dbReference type="GO" id="GO:0015280">
    <property type="term" value="F:ligand-gated sodium channel activity"/>
    <property type="evidence" value="ECO:0007669"/>
    <property type="project" value="TreeGrafter"/>
</dbReference>
<dbReference type="EMBL" id="MU826829">
    <property type="protein sequence ID" value="KAJ7373936.1"/>
    <property type="molecule type" value="Genomic_DNA"/>
</dbReference>
<accession>A0A9W9Z2D8</accession>
<dbReference type="Gene3D" id="1.10.287.770">
    <property type="entry name" value="YojJ-like"/>
    <property type="match status" value="1"/>
</dbReference>
<evidence type="ECO:0000256" key="11">
    <source>
        <dbReference type="RuleBase" id="RU000679"/>
    </source>
</evidence>
<evidence type="ECO:0000313" key="14">
    <source>
        <dbReference type="Proteomes" id="UP001163046"/>
    </source>
</evidence>
<evidence type="ECO:0000256" key="3">
    <source>
        <dbReference type="ARBA" id="ARBA00022461"/>
    </source>
</evidence>
<dbReference type="Pfam" id="PF00858">
    <property type="entry name" value="ASC"/>
    <property type="match status" value="1"/>
</dbReference>
<comment type="subcellular location">
    <subcellularLocation>
        <location evidence="1">Membrane</location>
        <topology evidence="1">Multi-pass membrane protein</topology>
    </subcellularLocation>
</comment>
<evidence type="ECO:0000256" key="4">
    <source>
        <dbReference type="ARBA" id="ARBA00022692"/>
    </source>
</evidence>
<evidence type="ECO:0000256" key="10">
    <source>
        <dbReference type="ARBA" id="ARBA00023303"/>
    </source>
</evidence>
<evidence type="ECO:0000256" key="1">
    <source>
        <dbReference type="ARBA" id="ARBA00004141"/>
    </source>
</evidence>
<keyword evidence="3 11" id="KW-0894">Sodium channel</keyword>
<keyword evidence="5 12" id="KW-1133">Transmembrane helix</keyword>
<evidence type="ECO:0000256" key="7">
    <source>
        <dbReference type="ARBA" id="ARBA00023065"/>
    </source>
</evidence>
<sequence length="373" mass="42769">MMRKSRIMGTDAQTFLDQQDYVKFKFSGKDLLEKEISPSFNVEESVRSNSHNLSDMMKSCTWQKSPCTTANFSTFLSFMRGVCHTFNSGQQGHPKLHVTTAGKMQALSIYLDAQPEEYYGPYSYDATGFKILVHDQSDLYPNIEDFALDITPGFTTNIRVRRNKFVSLPTPFKSNCSEKNLTSFKVYSEYACLTECYTSITIRECKCRLLSMPSNAGVNETRYCNATEIFSCVFPIFGNFNPSNCDCPVPCTKVTYYVQASMAYAPSSHLWDTIFPMYNMSLNDTQKVTEFQNYIRQRMVQVNIYYESMDTEVTEEKPAYDLNDFGSDVGGNMGLFLGCSLLTLCEFVDLIVIMCLRCWRKRNTVDHKEDQFQ</sequence>